<proteinExistence type="predicted"/>
<sequence length="429" mass="49313">MNRFENIWIEADLPACLRILAACLLTFFVLLGCAAYHPRLLDDHPFRERAIVKTQNGVRVLATVLSEEETRSVFGLSLYKKGIQPVWLEIENNTGHRMWFAPVSIDRDYFSPLEVAYLYHAGHTKAATQNIDRFFYRHAMRKPINPGTVGSGFVFTNLEMGTKAFNVEVVGEDQQVRTFTFLIPVAGLQVDYKEVDFDKLYANHEKIDVDSSRAFKDLISALPCCTTGEDTIHNADPINVVIVGTGADILYALLRSGWDETAAAASYDLLAQLPWEFRYQPVLSLYLFNRAQDAAFRKSRSTLNERNQLRLWLSPYTFNGQPVWVGQISRIIRRTAVEQFRIAPDVDEARDYLLQDLWYAQSLLQYGYIRISEVATLSDPRHSLNDEVYFTDGMCLVVWVSNEPVSLDEVRFEPWERPVAERREMMLDR</sequence>
<name>A0A5K7YZI6_9BACT</name>
<dbReference type="Pfam" id="PF14067">
    <property type="entry name" value="LssY_C"/>
    <property type="match status" value="1"/>
</dbReference>
<accession>A0A5K7YZI6</accession>
<reference evidence="2 3" key="1">
    <citation type="submission" date="2019-11" db="EMBL/GenBank/DDBJ databases">
        <title>Comparative genomics of hydrocarbon-degrading Desulfosarcina strains.</title>
        <authorList>
            <person name="Watanabe M."/>
            <person name="Kojima H."/>
            <person name="Fukui M."/>
        </authorList>
    </citation>
    <scope>NUCLEOTIDE SEQUENCE [LARGE SCALE GENOMIC DNA]</scope>
    <source>
        <strain evidence="2 3">PP31</strain>
    </source>
</reference>
<evidence type="ECO:0000259" key="1">
    <source>
        <dbReference type="Pfam" id="PF14067"/>
    </source>
</evidence>
<dbReference type="Proteomes" id="UP000427769">
    <property type="component" value="Chromosome"/>
</dbReference>
<dbReference type="InterPro" id="IPR025902">
    <property type="entry name" value="LssY-like-C_dom"/>
</dbReference>
<evidence type="ECO:0000313" key="3">
    <source>
        <dbReference type="Proteomes" id="UP000427769"/>
    </source>
</evidence>
<feature type="domain" description="LssY-like C-terminal" evidence="1">
    <location>
        <begin position="228"/>
        <end position="394"/>
    </location>
</feature>
<dbReference type="EMBL" id="AP021875">
    <property type="protein sequence ID" value="BBO74816.1"/>
    <property type="molecule type" value="Genomic_DNA"/>
</dbReference>
<dbReference type="PROSITE" id="PS51257">
    <property type="entry name" value="PROKAR_LIPOPROTEIN"/>
    <property type="match status" value="1"/>
</dbReference>
<dbReference type="KEGG" id="dwd:DSCW_22330"/>
<protein>
    <recommendedName>
        <fullName evidence="1">LssY-like C-terminal domain-containing protein</fullName>
    </recommendedName>
</protein>
<gene>
    <name evidence="2" type="ORF">DSCW_22330</name>
</gene>
<organism evidence="2 3">
    <name type="scientific">Desulfosarcina widdelii</name>
    <dbReference type="NCBI Taxonomy" id="947919"/>
    <lineage>
        <taxon>Bacteria</taxon>
        <taxon>Pseudomonadati</taxon>
        <taxon>Thermodesulfobacteriota</taxon>
        <taxon>Desulfobacteria</taxon>
        <taxon>Desulfobacterales</taxon>
        <taxon>Desulfosarcinaceae</taxon>
        <taxon>Desulfosarcina</taxon>
    </lineage>
</organism>
<evidence type="ECO:0000313" key="2">
    <source>
        <dbReference type="EMBL" id="BBO74816.1"/>
    </source>
</evidence>
<dbReference type="OrthoDB" id="3725455at2"/>
<keyword evidence="3" id="KW-1185">Reference proteome</keyword>
<dbReference type="AlphaFoldDB" id="A0A5K7YZI6"/>